<dbReference type="OrthoDB" id="360176at2"/>
<dbReference type="STRING" id="592026.GCWU0000282_002292"/>
<evidence type="ECO:0000313" key="1">
    <source>
        <dbReference type="EMBL" id="ESL02158.1"/>
    </source>
</evidence>
<accession>V2XZM9</accession>
<dbReference type="HOGENOM" id="CLU_1711401_0_0_9"/>
<gene>
    <name evidence="1" type="ORF">GCWU0000282_002292</name>
</gene>
<protein>
    <submittedName>
        <fullName evidence="1">Uncharacterized protein</fullName>
    </submittedName>
</protein>
<keyword evidence="2" id="KW-1185">Reference proteome</keyword>
<name>V2XZM9_9FIRM</name>
<organism evidence="1 2">
    <name type="scientific">Catonella morbi ATCC 51271</name>
    <dbReference type="NCBI Taxonomy" id="592026"/>
    <lineage>
        <taxon>Bacteria</taxon>
        <taxon>Bacillati</taxon>
        <taxon>Bacillota</taxon>
        <taxon>Clostridia</taxon>
        <taxon>Lachnospirales</taxon>
        <taxon>Lachnospiraceae</taxon>
        <taxon>Catonella</taxon>
    </lineage>
</organism>
<dbReference type="RefSeq" id="WP_023355152.1">
    <property type="nucleotide sequence ID" value="NZ_KI535369.1"/>
</dbReference>
<proteinExistence type="predicted"/>
<evidence type="ECO:0000313" key="2">
    <source>
        <dbReference type="Proteomes" id="UP000018227"/>
    </source>
</evidence>
<dbReference type="EMBL" id="ACIL03000016">
    <property type="protein sequence ID" value="ESL02158.1"/>
    <property type="molecule type" value="Genomic_DNA"/>
</dbReference>
<dbReference type="AlphaFoldDB" id="V2XZM9"/>
<dbReference type="eggNOG" id="ENOG50302NR">
    <property type="taxonomic scope" value="Bacteria"/>
</dbReference>
<sequence>MLKIGGKYSFEDNLSNRQSCLMFFKEDELVSWSVDIGFKEGNFGDETVAPAICINPIDTDKNSAEELVGEKFRVTTVEECDDREDTFYIYESEPMVSYELEVLEIKEGKAHIRCSGIMIADGYSDPYVQETFEIDSLIPIIESVNDWAKFEN</sequence>
<dbReference type="Proteomes" id="UP000018227">
    <property type="component" value="Unassembled WGS sequence"/>
</dbReference>
<comment type="caution">
    <text evidence="1">The sequence shown here is derived from an EMBL/GenBank/DDBJ whole genome shotgun (WGS) entry which is preliminary data.</text>
</comment>
<reference evidence="1 2" key="1">
    <citation type="submission" date="2013-06" db="EMBL/GenBank/DDBJ databases">
        <authorList>
            <person name="Weinstock G."/>
            <person name="Sodergren E."/>
            <person name="Clifton S."/>
            <person name="Fulton L."/>
            <person name="Fulton B."/>
            <person name="Courtney L."/>
            <person name="Fronick C."/>
            <person name="Harrison M."/>
            <person name="Strong C."/>
            <person name="Farmer C."/>
            <person name="Delahaunty K."/>
            <person name="Markovic C."/>
            <person name="Hall O."/>
            <person name="Minx P."/>
            <person name="Tomlinson C."/>
            <person name="Mitreva M."/>
            <person name="Nelson J."/>
            <person name="Hou S."/>
            <person name="Wollam A."/>
            <person name="Pepin K.H."/>
            <person name="Johnson M."/>
            <person name="Bhonagiri V."/>
            <person name="Nash W.E."/>
            <person name="Warren W."/>
            <person name="Chinwalla A."/>
            <person name="Mardis E.R."/>
            <person name="Wilson R.K."/>
        </authorList>
    </citation>
    <scope>NUCLEOTIDE SEQUENCE [LARGE SCALE GENOMIC DNA]</scope>
    <source>
        <strain evidence="1 2">ATCC 51271</strain>
    </source>
</reference>